<dbReference type="InterPro" id="IPR011948">
    <property type="entry name" value="Dullard_phosphatase"/>
</dbReference>
<dbReference type="InterPro" id="IPR023214">
    <property type="entry name" value="HAD_sf"/>
</dbReference>
<dbReference type="NCBIfam" id="TIGR02251">
    <property type="entry name" value="HIF-SF_euk"/>
    <property type="match status" value="1"/>
</dbReference>
<accession>A0AAU9FR71</accession>
<dbReference type="AlphaFoldDB" id="A0AAU9FR71"/>
<keyword evidence="1" id="KW-0472">Membrane</keyword>
<dbReference type="SUPFAM" id="SSF56784">
    <property type="entry name" value="HAD-like"/>
    <property type="match status" value="1"/>
</dbReference>
<dbReference type="GO" id="GO:0016791">
    <property type="term" value="F:phosphatase activity"/>
    <property type="evidence" value="ECO:0007669"/>
    <property type="project" value="InterPro"/>
</dbReference>
<sequence>MSKTFLVYKIIEIMEKSTEYTKFLSSHVSIMTTLLLLALVFLLFMFSKLRRSLLRTLFKILRKISVGFTLKRHSRKLSPASECRLAMVKRKTLVLDMDDTLIKAIVKKSLEADIERNIPFDYRFTLFDNYYTIFVYKRPHLDYFLDTVSQWYNVMVYTTATKFYADPILDFLDNGRGILKKRMYRHNCRFISKVRIKPLSLAFTDLSSVVLVDNSIMECTYNKGNAIKIPNYVIGSLIDNNLLTLLPFLDCLRFVDDVRSILKASNYVQKLPKMSLLVN</sequence>
<evidence type="ECO:0000259" key="2">
    <source>
        <dbReference type="PROSITE" id="PS50969"/>
    </source>
</evidence>
<protein>
    <submittedName>
        <fullName evidence="3">CTD nuclear envelope phosphatase 1</fullName>
    </submittedName>
</protein>
<dbReference type="CDD" id="cd07521">
    <property type="entry name" value="HAD_FCP1-like"/>
    <property type="match status" value="1"/>
</dbReference>
<organism evidence="3 4">
    <name type="scientific">Drosophila madeirensis</name>
    <name type="common">Fruit fly</name>
    <dbReference type="NCBI Taxonomy" id="30013"/>
    <lineage>
        <taxon>Eukaryota</taxon>
        <taxon>Metazoa</taxon>
        <taxon>Ecdysozoa</taxon>
        <taxon>Arthropoda</taxon>
        <taxon>Hexapoda</taxon>
        <taxon>Insecta</taxon>
        <taxon>Pterygota</taxon>
        <taxon>Neoptera</taxon>
        <taxon>Endopterygota</taxon>
        <taxon>Diptera</taxon>
        <taxon>Brachycera</taxon>
        <taxon>Muscomorpha</taxon>
        <taxon>Ephydroidea</taxon>
        <taxon>Drosophilidae</taxon>
        <taxon>Drosophila</taxon>
        <taxon>Sophophora</taxon>
    </lineage>
</organism>
<feature type="domain" description="FCP1 homology" evidence="2">
    <location>
        <begin position="86"/>
        <end position="252"/>
    </location>
</feature>
<name>A0AAU9FR71_DROMD</name>
<proteinExistence type="predicted"/>
<evidence type="ECO:0000256" key="1">
    <source>
        <dbReference type="SAM" id="Phobius"/>
    </source>
</evidence>
<dbReference type="InterPro" id="IPR036412">
    <property type="entry name" value="HAD-like_sf"/>
</dbReference>
<dbReference type="InterPro" id="IPR004274">
    <property type="entry name" value="FCP1_dom"/>
</dbReference>
<reference evidence="3 4" key="1">
    <citation type="submission" date="2024-02" db="EMBL/GenBank/DDBJ databases">
        <title>A chromosome-level genome assembly of Drosophila madeirensis, a fruit fly species endemic to Madeira island.</title>
        <authorList>
            <person name="Tomihara K."/>
            <person name="Llopart A."/>
            <person name="Yamamoto D."/>
        </authorList>
    </citation>
    <scope>NUCLEOTIDE SEQUENCE [LARGE SCALE GENOMIC DNA]</scope>
    <source>
        <strain evidence="3 4">RF1</strain>
    </source>
</reference>
<dbReference type="Pfam" id="PF03031">
    <property type="entry name" value="NIF"/>
    <property type="match status" value="1"/>
</dbReference>
<evidence type="ECO:0000313" key="4">
    <source>
        <dbReference type="Proteomes" id="UP001500889"/>
    </source>
</evidence>
<dbReference type="PANTHER" id="PTHR12210">
    <property type="entry name" value="DULLARD PROTEIN PHOSPHATASE"/>
    <property type="match status" value="1"/>
</dbReference>
<keyword evidence="1" id="KW-1133">Transmembrane helix</keyword>
<dbReference type="PROSITE" id="PS50969">
    <property type="entry name" value="FCP1"/>
    <property type="match status" value="1"/>
</dbReference>
<gene>
    <name evidence="3" type="ORF">DMAD_06378</name>
</gene>
<dbReference type="InterPro" id="IPR050365">
    <property type="entry name" value="TIM50"/>
</dbReference>
<keyword evidence="4" id="KW-1185">Reference proteome</keyword>
<keyword evidence="1" id="KW-0812">Transmembrane</keyword>
<dbReference type="Proteomes" id="UP001500889">
    <property type="component" value="Chromosome J"/>
</dbReference>
<dbReference type="EMBL" id="AP029265">
    <property type="protein sequence ID" value="BFF98127.1"/>
    <property type="molecule type" value="Genomic_DNA"/>
</dbReference>
<dbReference type="SMART" id="SM00577">
    <property type="entry name" value="CPDc"/>
    <property type="match status" value="1"/>
</dbReference>
<evidence type="ECO:0000313" key="3">
    <source>
        <dbReference type="EMBL" id="BFF98127.1"/>
    </source>
</evidence>
<feature type="transmembrane region" description="Helical" evidence="1">
    <location>
        <begin position="24"/>
        <end position="46"/>
    </location>
</feature>
<dbReference type="Gene3D" id="3.40.50.1000">
    <property type="entry name" value="HAD superfamily/HAD-like"/>
    <property type="match status" value="1"/>
</dbReference>